<evidence type="ECO:0000313" key="3">
    <source>
        <dbReference type="Proteomes" id="UP001597380"/>
    </source>
</evidence>
<dbReference type="EMBL" id="JBHUHT010000009">
    <property type="protein sequence ID" value="MFD2095684.1"/>
    <property type="molecule type" value="Genomic_DNA"/>
</dbReference>
<dbReference type="InterPro" id="IPR036514">
    <property type="entry name" value="SGNH_hydro_sf"/>
</dbReference>
<evidence type="ECO:0000313" key="2">
    <source>
        <dbReference type="EMBL" id="MFD2095684.1"/>
    </source>
</evidence>
<keyword evidence="3" id="KW-1185">Reference proteome</keyword>
<accession>A0ABW4XLG6</accession>
<organism evidence="2 3">
    <name type="scientific">Corallincola platygyrae</name>
    <dbReference type="NCBI Taxonomy" id="1193278"/>
    <lineage>
        <taxon>Bacteria</taxon>
        <taxon>Pseudomonadati</taxon>
        <taxon>Pseudomonadota</taxon>
        <taxon>Gammaproteobacteria</taxon>
        <taxon>Alteromonadales</taxon>
        <taxon>Psychromonadaceae</taxon>
        <taxon>Corallincola</taxon>
    </lineage>
</organism>
<dbReference type="PANTHER" id="PTHR30383:SF29">
    <property type="entry name" value="SGNH HYDROLASE-TYPE ESTERASE DOMAIN-CONTAINING PROTEIN"/>
    <property type="match status" value="1"/>
</dbReference>
<dbReference type="Pfam" id="PF13472">
    <property type="entry name" value="Lipase_GDSL_2"/>
    <property type="match status" value="1"/>
</dbReference>
<sequence length="206" mass="22625">MKKILCFGDSNTWGYAPSGKRYKKRCRWPGVLAKQLAPAFTVIEAGLPGRTSERDMPYGDNDLILPKLKGLVAEHRPELVVIALGTNDFLSNVNMTVEKTIRNLIGLVGSIREIEEASGQISEIILVSPTEILPEGEFTPMFNAPQIALQAIEVENVAAQNGLGYVDARQHAEPDHNEGVHWTESAHEKFGLKIAEVVVDRLASPN</sequence>
<dbReference type="InterPro" id="IPR013830">
    <property type="entry name" value="SGNH_hydro"/>
</dbReference>
<dbReference type="SUPFAM" id="SSF52266">
    <property type="entry name" value="SGNH hydrolase"/>
    <property type="match status" value="1"/>
</dbReference>
<reference evidence="3" key="1">
    <citation type="journal article" date="2019" name="Int. J. Syst. Evol. Microbiol.">
        <title>The Global Catalogue of Microorganisms (GCM) 10K type strain sequencing project: providing services to taxonomists for standard genome sequencing and annotation.</title>
        <authorList>
            <consortium name="The Broad Institute Genomics Platform"/>
            <consortium name="The Broad Institute Genome Sequencing Center for Infectious Disease"/>
            <person name="Wu L."/>
            <person name="Ma J."/>
        </authorList>
    </citation>
    <scope>NUCLEOTIDE SEQUENCE [LARGE SCALE GENOMIC DNA]</scope>
    <source>
        <strain evidence="3">CGMCC 1.10992</strain>
    </source>
</reference>
<dbReference type="InterPro" id="IPR051532">
    <property type="entry name" value="Ester_Hydrolysis_Enzymes"/>
</dbReference>
<dbReference type="Proteomes" id="UP001597380">
    <property type="component" value="Unassembled WGS sequence"/>
</dbReference>
<dbReference type="PANTHER" id="PTHR30383">
    <property type="entry name" value="THIOESTERASE 1/PROTEASE 1/LYSOPHOSPHOLIPASE L1"/>
    <property type="match status" value="1"/>
</dbReference>
<dbReference type="RefSeq" id="WP_345340246.1">
    <property type="nucleotide sequence ID" value="NZ_BAABLI010000014.1"/>
</dbReference>
<dbReference type="Gene3D" id="3.40.50.1110">
    <property type="entry name" value="SGNH hydrolase"/>
    <property type="match status" value="1"/>
</dbReference>
<evidence type="ECO:0000259" key="1">
    <source>
        <dbReference type="Pfam" id="PF13472"/>
    </source>
</evidence>
<comment type="caution">
    <text evidence="2">The sequence shown here is derived from an EMBL/GenBank/DDBJ whole genome shotgun (WGS) entry which is preliminary data.</text>
</comment>
<name>A0ABW4XLG6_9GAMM</name>
<feature type="domain" description="SGNH hydrolase-type esterase" evidence="1">
    <location>
        <begin position="6"/>
        <end position="187"/>
    </location>
</feature>
<gene>
    <name evidence="2" type="ORF">ACFSJ3_06785</name>
</gene>
<protein>
    <submittedName>
        <fullName evidence="2">GDSL-type esterase/lipase family protein</fullName>
    </submittedName>
</protein>
<proteinExistence type="predicted"/>